<dbReference type="AlphaFoldDB" id="A0A940S1X7"/>
<evidence type="ECO:0000313" key="1">
    <source>
        <dbReference type="EMBL" id="MBP0483527.1"/>
    </source>
</evidence>
<dbReference type="EMBL" id="JAGISH010000007">
    <property type="protein sequence ID" value="MBP0483527.1"/>
    <property type="molecule type" value="Genomic_DNA"/>
</dbReference>
<proteinExistence type="predicted"/>
<accession>A0A940S1X7</accession>
<organism evidence="1 2">
    <name type="scientific">Sagittula salina</name>
    <dbReference type="NCBI Taxonomy" id="2820268"/>
    <lineage>
        <taxon>Bacteria</taxon>
        <taxon>Pseudomonadati</taxon>
        <taxon>Pseudomonadota</taxon>
        <taxon>Alphaproteobacteria</taxon>
        <taxon>Rhodobacterales</taxon>
        <taxon>Roseobacteraceae</taxon>
        <taxon>Sagittula</taxon>
    </lineage>
</organism>
<dbReference type="Proteomes" id="UP000675940">
    <property type="component" value="Unassembled WGS sequence"/>
</dbReference>
<evidence type="ECO:0008006" key="3">
    <source>
        <dbReference type="Google" id="ProtNLM"/>
    </source>
</evidence>
<comment type="caution">
    <text evidence="1">The sequence shown here is derived from an EMBL/GenBank/DDBJ whole genome shotgun (WGS) entry which is preliminary data.</text>
</comment>
<sequence length="59" mass="6194">MMEILLAILLVTLAAAGLGLGLLFGRDPVRTSCGAAEGIAVGRCADCPLRRAARREMRP</sequence>
<reference evidence="1" key="1">
    <citation type="submission" date="2021-03" db="EMBL/GenBank/DDBJ databases">
        <title>Sagittula salina sp. nov. strain M10.9X isolated from the marine waste.</title>
        <authorList>
            <person name="Satari L."/>
            <person name="Molina-Menor E."/>
            <person name="Vidal-Verdu A."/>
            <person name="Pascual J."/>
            <person name="Pereto J."/>
            <person name="Porcar M."/>
        </authorList>
    </citation>
    <scope>NUCLEOTIDE SEQUENCE</scope>
    <source>
        <strain evidence="1">M10.9X</strain>
    </source>
</reference>
<keyword evidence="2" id="KW-1185">Reference proteome</keyword>
<dbReference type="RefSeq" id="WP_209361611.1">
    <property type="nucleotide sequence ID" value="NZ_JAGISH010000007.1"/>
</dbReference>
<evidence type="ECO:0000313" key="2">
    <source>
        <dbReference type="Proteomes" id="UP000675940"/>
    </source>
</evidence>
<protein>
    <recommendedName>
        <fullName evidence="3">ApbE family protein</fullName>
    </recommendedName>
</protein>
<name>A0A940S1X7_9RHOB</name>
<gene>
    <name evidence="1" type="ORF">J5474_13630</name>
</gene>